<accession>A0A1G5L548</accession>
<dbReference type="RefSeq" id="WP_091138274.1">
    <property type="nucleotide sequence ID" value="NZ_FMVJ01000014.1"/>
</dbReference>
<dbReference type="GO" id="GO:0009306">
    <property type="term" value="P:protein secretion"/>
    <property type="evidence" value="ECO:0007669"/>
    <property type="project" value="InterPro"/>
</dbReference>
<keyword evidence="3" id="KW-1133">Transmembrane helix</keyword>
<dbReference type="STRING" id="549386.SAMN02927923_03861"/>
<gene>
    <name evidence="6" type="ORF">SAMN02927923_03861</name>
</gene>
<proteinExistence type="predicted"/>
<keyword evidence="2" id="KW-0812">Transmembrane</keyword>
<protein>
    <submittedName>
        <fullName evidence="6">Autotransporter secretion inner membrane protein TamB</fullName>
    </submittedName>
</protein>
<dbReference type="PANTHER" id="PTHR36985:SF1">
    <property type="entry name" value="TRANSLOCATION AND ASSEMBLY MODULE SUBUNIT TAMB"/>
    <property type="match status" value="1"/>
</dbReference>
<evidence type="ECO:0000313" key="7">
    <source>
        <dbReference type="Proteomes" id="UP000199569"/>
    </source>
</evidence>
<evidence type="ECO:0000256" key="4">
    <source>
        <dbReference type="ARBA" id="ARBA00023136"/>
    </source>
</evidence>
<organism evidence="6 7">
    <name type="scientific">Microvirga guangxiensis</name>
    <dbReference type="NCBI Taxonomy" id="549386"/>
    <lineage>
        <taxon>Bacteria</taxon>
        <taxon>Pseudomonadati</taxon>
        <taxon>Pseudomonadota</taxon>
        <taxon>Alphaproteobacteria</taxon>
        <taxon>Hyphomicrobiales</taxon>
        <taxon>Methylobacteriaceae</taxon>
        <taxon>Microvirga</taxon>
    </lineage>
</organism>
<feature type="domain" description="Translocation and assembly module TamB C-terminal" evidence="5">
    <location>
        <begin position="1082"/>
        <end position="1434"/>
    </location>
</feature>
<name>A0A1G5L548_9HYPH</name>
<dbReference type="OrthoDB" id="7784409at2"/>
<dbReference type="EMBL" id="FMVJ01000014">
    <property type="protein sequence ID" value="SCZ07390.1"/>
    <property type="molecule type" value="Genomic_DNA"/>
</dbReference>
<dbReference type="InterPro" id="IPR007452">
    <property type="entry name" value="TamB_C"/>
</dbReference>
<dbReference type="GO" id="GO:0005886">
    <property type="term" value="C:plasma membrane"/>
    <property type="evidence" value="ECO:0007669"/>
    <property type="project" value="InterPro"/>
</dbReference>
<dbReference type="Pfam" id="PF04357">
    <property type="entry name" value="TamB"/>
    <property type="match status" value="1"/>
</dbReference>
<evidence type="ECO:0000313" key="6">
    <source>
        <dbReference type="EMBL" id="SCZ07390.1"/>
    </source>
</evidence>
<keyword evidence="4" id="KW-0472">Membrane</keyword>
<dbReference type="PANTHER" id="PTHR36985">
    <property type="entry name" value="TRANSLOCATION AND ASSEMBLY MODULE SUBUNIT TAMB"/>
    <property type="match status" value="1"/>
</dbReference>
<sequence length="1434" mass="148781">MMKLRRHLTVFAVAVVLTLGVLWIAAGSPSQAQTDQGVLANLISRLISTPTTRVSIGSIEGALSSSAVIRDVRISDRNGVWLSVDRARLVWTRTALLRGRLEVNELQVDRLEFPRKPETTEEEEVAVSDEPILPELPVKVIVEKFSLQELALGEPVLGTAAGLSAQGSANLGDPSEGLKLDFAAQRLDAPGRLSINLDYVPQTNRLALDLTHQEPAGGIAAHLLNLPGLPPVDLKLAGAGPLNNFAARLDFSAGPTIGAAGTTIVNRSGATYNINANLAARIEGLLPSPIAPVFPGTTQLVGNVAIGDDGSLRLQPVRVTSNVASFDMEGTVSASQVLDLTLQARALPTDGFMTRAGDAEIRRLDFDGRVLGTMTAPRINGSVDASGVRLPEGALDSLTARIAMNPVSDVAIPDRFSFTVDARASGIQPTDRALARALGQTLSLTANGTFNRDGVANVETARIETSTAQAGFTGRVGSTVLDGNLNANVPALAAFSGITGRALRGSAALKAQLSGNPRRADIAAVVDASLQNLSTGTPSLDGLLGRSVTANGIMRRVPGGFGFENFRIDGAHLDARANGRATQTAADLRLDIDIDELRRVDARIGAGRANVAAHLTGSLEKPDVAATATLMDVRALERPIPRLVLTLDAKDVTGSLDATLGLDGQVGAKPATGSLHVARPADGGWLLDRLDLNIGSVALDGTLRLDANQVAQGRLTLSATDLDDLTPLLLTKLDGSIDADIALSAPNGRQDVSVTARGSRIAAANVAVQNFDVRLAVSDLYSRPVIDGTVQADTLRAAGQTFRTVRLTAAGSPSASRITASATGQGFDLDAQANVVPGDATRIELESFTARRGGRRLALAQPASIVLQNGNATISGLVIAADQGRVGVSGTVGNRFDLSLDIRSLPLQVAEIALPNLGLAGTVNGSAAIRGETSNLSGSYDLRATGLVTPETRQAGLPPLTVTAQGRIADQRATVDADVSAGRFGTLQVSGSVPLDTTDDLALKISGRTDLAVANSFLSARGQRLTGSATLDLSVGGAATAPSIQGSVAVAGGSFVDSLQGVQLSEINGRFSARGENLVIESLSARTPNGGSLTASGQVEIDPAAGLPADIRITGSRAQLVSNETVDASADLDLSISGPLTSRPRVAGRVGIITMNVSVPDRLPTTLRPLPNTRHIQPPPAAAARLALARRQQAATSRGRPFSADLDLVITAQNRIFVRGRGINAELGGDLRLQGTSRDPVAIGAFELRRGRLDLIGRRIDFVRGRLDFTGDLTPSLDFLAETQAGDVTAQIAVTGPATQPQFVFSSSPDLPQDEVLSRILFQRPSGGLSAGQALQLAQTVAQLSGGTGGDAFESLRRSLGVDSLDITVGASGDPAVGVSRYISDNVRVGVRAGARPEESGVTVDVDLTRRLKAQGAVDAEGGTSVGLGFELEY</sequence>
<evidence type="ECO:0000256" key="3">
    <source>
        <dbReference type="ARBA" id="ARBA00022989"/>
    </source>
</evidence>
<dbReference type="GO" id="GO:0097347">
    <property type="term" value="C:TAM protein secretion complex"/>
    <property type="evidence" value="ECO:0007669"/>
    <property type="project" value="TreeGrafter"/>
</dbReference>
<dbReference type="Proteomes" id="UP000199569">
    <property type="component" value="Unassembled WGS sequence"/>
</dbReference>
<comment type="subcellular location">
    <subcellularLocation>
        <location evidence="1">Membrane</location>
        <topology evidence="1">Single-pass membrane protein</topology>
    </subcellularLocation>
</comment>
<keyword evidence="7" id="KW-1185">Reference proteome</keyword>
<evidence type="ECO:0000256" key="2">
    <source>
        <dbReference type="ARBA" id="ARBA00022692"/>
    </source>
</evidence>
<reference evidence="6 7" key="1">
    <citation type="submission" date="2016-10" db="EMBL/GenBank/DDBJ databases">
        <authorList>
            <person name="de Groot N.N."/>
        </authorList>
    </citation>
    <scope>NUCLEOTIDE SEQUENCE [LARGE SCALE GENOMIC DNA]</scope>
    <source>
        <strain evidence="6 7">CGMCC 1.7666</strain>
    </source>
</reference>
<evidence type="ECO:0000259" key="5">
    <source>
        <dbReference type="Pfam" id="PF04357"/>
    </source>
</evidence>
<evidence type="ECO:0000256" key="1">
    <source>
        <dbReference type="ARBA" id="ARBA00004167"/>
    </source>
</evidence>